<keyword evidence="12" id="KW-1185">Reference proteome</keyword>
<keyword evidence="8 9" id="KW-0472">Membrane</keyword>
<keyword evidence="7 9" id="KW-1133">Transmembrane helix</keyword>
<evidence type="ECO:0000313" key="11">
    <source>
        <dbReference type="EMBL" id="PCS21133.1"/>
    </source>
</evidence>
<evidence type="ECO:0000313" key="12">
    <source>
        <dbReference type="Proteomes" id="UP000219020"/>
    </source>
</evidence>
<evidence type="ECO:0000256" key="8">
    <source>
        <dbReference type="ARBA" id="ARBA00023136"/>
    </source>
</evidence>
<evidence type="ECO:0000256" key="4">
    <source>
        <dbReference type="ARBA" id="ARBA00022519"/>
    </source>
</evidence>
<accession>A0A2A5SYZ5</accession>
<dbReference type="GO" id="GO:0005886">
    <property type="term" value="C:plasma membrane"/>
    <property type="evidence" value="ECO:0007669"/>
    <property type="project" value="UniProtKB-SubCell"/>
</dbReference>
<evidence type="ECO:0000259" key="10">
    <source>
        <dbReference type="Pfam" id="PF11356"/>
    </source>
</evidence>
<reference evidence="12" key="1">
    <citation type="submission" date="2017-04" db="EMBL/GenBank/DDBJ databases">
        <title>Genome evolution of the luminous symbionts of deep sea anglerfish.</title>
        <authorList>
            <person name="Hendry T.A."/>
        </authorList>
    </citation>
    <scope>NUCLEOTIDE SEQUENCE [LARGE SCALE GENOMIC DNA]</scope>
</reference>
<evidence type="ECO:0000256" key="2">
    <source>
        <dbReference type="ARBA" id="ARBA00022448"/>
    </source>
</evidence>
<feature type="domain" description="Type II secretion system protein GspC N-terminal" evidence="10">
    <location>
        <begin position="34"/>
        <end position="172"/>
    </location>
</feature>
<keyword evidence="2" id="KW-0813">Transport</keyword>
<dbReference type="InterPro" id="IPR024961">
    <property type="entry name" value="T2SS_GspC_N"/>
</dbReference>
<dbReference type="RefSeq" id="WP_223823699.1">
    <property type="nucleotide sequence ID" value="NZ_CAWNJE010000020.1"/>
</dbReference>
<sequence>MFSHLRIKHLFHVVFLQLGKEVPTKIAKLVMYSLLLLLAWTLGRLVWVWVVPPTGSMASIHVTQISSGRNEPIYHIEQIAKNHFFGRFSEKNTYIEKKQEYIIDAPRTHLNLTLVGLVTSSVPEHGLAVIANNGIQSTYGIGESIEGTSVLLLQVLNDHVILRNKGFNEVLILAGINHNDLIKPIRIQVGSAQKTRIS</sequence>
<comment type="subcellular location">
    <subcellularLocation>
        <location evidence="1">Cell inner membrane</location>
    </subcellularLocation>
</comment>
<keyword evidence="3" id="KW-1003">Cell membrane</keyword>
<dbReference type="EMBL" id="NBYY01000039">
    <property type="protein sequence ID" value="PCS21133.1"/>
    <property type="molecule type" value="Genomic_DNA"/>
</dbReference>
<evidence type="ECO:0000256" key="7">
    <source>
        <dbReference type="ARBA" id="ARBA00022989"/>
    </source>
</evidence>
<name>A0A2A5SYZ5_9GAMM</name>
<keyword evidence="5 9" id="KW-0812">Transmembrane</keyword>
<evidence type="ECO:0000256" key="6">
    <source>
        <dbReference type="ARBA" id="ARBA00022927"/>
    </source>
</evidence>
<dbReference type="Gene3D" id="2.30.30.830">
    <property type="match status" value="1"/>
</dbReference>
<feature type="transmembrane region" description="Helical" evidence="9">
    <location>
        <begin position="29"/>
        <end position="50"/>
    </location>
</feature>
<organism evidence="11 12">
    <name type="scientific">Candidatus Enterovibrio escicola</name>
    <dbReference type="NCBI Taxonomy" id="1927127"/>
    <lineage>
        <taxon>Bacteria</taxon>
        <taxon>Pseudomonadati</taxon>
        <taxon>Pseudomonadota</taxon>
        <taxon>Gammaproteobacteria</taxon>
        <taxon>Vibrionales</taxon>
        <taxon>Vibrionaceae</taxon>
        <taxon>Enterovibrio</taxon>
    </lineage>
</organism>
<protein>
    <submittedName>
        <fullName evidence="11">General secretion pathway protein C</fullName>
    </submittedName>
</protein>
<proteinExistence type="predicted"/>
<dbReference type="AlphaFoldDB" id="A0A2A5SYZ5"/>
<evidence type="ECO:0000256" key="9">
    <source>
        <dbReference type="SAM" id="Phobius"/>
    </source>
</evidence>
<evidence type="ECO:0000256" key="3">
    <source>
        <dbReference type="ARBA" id="ARBA00022475"/>
    </source>
</evidence>
<evidence type="ECO:0000256" key="1">
    <source>
        <dbReference type="ARBA" id="ARBA00004533"/>
    </source>
</evidence>
<keyword evidence="6" id="KW-0653">Protein transport</keyword>
<comment type="caution">
    <text evidence="11">The sequence shown here is derived from an EMBL/GenBank/DDBJ whole genome shotgun (WGS) entry which is preliminary data.</text>
</comment>
<dbReference type="GO" id="GO:0015031">
    <property type="term" value="P:protein transport"/>
    <property type="evidence" value="ECO:0007669"/>
    <property type="project" value="UniProtKB-KW"/>
</dbReference>
<evidence type="ECO:0000256" key="5">
    <source>
        <dbReference type="ARBA" id="ARBA00022692"/>
    </source>
</evidence>
<gene>
    <name evidence="11" type="ORF">BTN49_3280</name>
</gene>
<keyword evidence="4" id="KW-0997">Cell inner membrane</keyword>
<dbReference type="Pfam" id="PF11356">
    <property type="entry name" value="T2SSC"/>
    <property type="match status" value="1"/>
</dbReference>
<dbReference type="Proteomes" id="UP000219020">
    <property type="component" value="Unassembled WGS sequence"/>
</dbReference>